<dbReference type="InterPro" id="IPR023118">
    <property type="entry name" value="YqaI_dom_sf"/>
</dbReference>
<evidence type="ECO:0000313" key="3">
    <source>
        <dbReference type="Proteomes" id="UP000036045"/>
    </source>
</evidence>
<dbReference type="PATRIC" id="fig|1397.4.peg.4078"/>
<proteinExistence type="predicted"/>
<evidence type="ECO:0000256" key="1">
    <source>
        <dbReference type="SAM" id="MobiDB-lite"/>
    </source>
</evidence>
<dbReference type="RefSeq" id="WP_047941236.1">
    <property type="nucleotide sequence ID" value="NZ_LDPH01000004.1"/>
</dbReference>
<name>A0A0J1LEB9_NIACI</name>
<dbReference type="Pfam" id="PF09466">
    <property type="entry name" value="Yqai"/>
    <property type="match status" value="1"/>
</dbReference>
<dbReference type="InterPro" id="IPR018474">
    <property type="entry name" value="Uncharacterised_Yqai"/>
</dbReference>
<accession>A0A0J1LEB9</accession>
<feature type="region of interest" description="Disordered" evidence="1">
    <location>
        <begin position="1"/>
        <end position="26"/>
    </location>
</feature>
<dbReference type="SUPFAM" id="SSF160713">
    <property type="entry name" value="YqaI-like"/>
    <property type="match status" value="1"/>
</dbReference>
<dbReference type="OrthoDB" id="2454838at2"/>
<dbReference type="Proteomes" id="UP000036045">
    <property type="component" value="Unassembled WGS sequence"/>
</dbReference>
<protein>
    <submittedName>
        <fullName evidence="2">Uncharacterized protein</fullName>
    </submittedName>
</protein>
<dbReference type="EMBL" id="LDPH01000004">
    <property type="protein sequence ID" value="KLV27255.1"/>
    <property type="molecule type" value="Genomic_DNA"/>
</dbReference>
<dbReference type="Gene3D" id="3.30.40.30">
    <property type="entry name" value="YqaI domain"/>
    <property type="match status" value="1"/>
</dbReference>
<keyword evidence="3" id="KW-1185">Reference proteome</keyword>
<organism evidence="2 3">
    <name type="scientific">Niallia circulans</name>
    <name type="common">Bacillus circulans</name>
    <dbReference type="NCBI Taxonomy" id="1397"/>
    <lineage>
        <taxon>Bacteria</taxon>
        <taxon>Bacillati</taxon>
        <taxon>Bacillota</taxon>
        <taxon>Bacilli</taxon>
        <taxon>Bacillales</taxon>
        <taxon>Bacillaceae</taxon>
        <taxon>Niallia</taxon>
    </lineage>
</organism>
<dbReference type="AlphaFoldDB" id="A0A0J1LEB9"/>
<evidence type="ECO:0000313" key="2">
    <source>
        <dbReference type="EMBL" id="KLV27255.1"/>
    </source>
</evidence>
<sequence>MLEHPMITRINATGYPSKDIEPQEEKPKKVACKDVYGNVVFVGEDVWIHNGQVIPDDSLEDYLIEVLGFENKKAEVEDEL</sequence>
<gene>
    <name evidence="2" type="ORF">ABW02_06980</name>
</gene>
<comment type="caution">
    <text evidence="2">The sequence shown here is derived from an EMBL/GenBank/DDBJ whole genome shotgun (WGS) entry which is preliminary data.</text>
</comment>
<reference evidence="2 3" key="1">
    <citation type="submission" date="2015-05" db="EMBL/GenBank/DDBJ databases">
        <title>Whole genome sequence and identification of bacterial endophytes from Costus igneus.</title>
        <authorList>
            <person name="Lee Y.P."/>
            <person name="Gan H.M."/>
            <person name="Eng W."/>
            <person name="Wheatley M.S."/>
            <person name="Caraballo A."/>
            <person name="Polter S."/>
            <person name="Savka M.A."/>
            <person name="Hudson A.O."/>
        </authorList>
    </citation>
    <scope>NUCLEOTIDE SEQUENCE [LARGE SCALE GENOMIC DNA]</scope>
    <source>
        <strain evidence="2 3">RIT379</strain>
    </source>
</reference>